<dbReference type="AlphaFoldDB" id="A0A5C8JHC3"/>
<proteinExistence type="predicted"/>
<comment type="caution">
    <text evidence="1">The sequence shown here is derived from an EMBL/GenBank/DDBJ whole genome shotgun (WGS) entry which is preliminary data.</text>
</comment>
<organism evidence="1 2">
    <name type="scientific">Pontibacter qinzhouensis</name>
    <dbReference type="NCBI Taxonomy" id="2603253"/>
    <lineage>
        <taxon>Bacteria</taxon>
        <taxon>Pseudomonadati</taxon>
        <taxon>Bacteroidota</taxon>
        <taxon>Cytophagia</taxon>
        <taxon>Cytophagales</taxon>
        <taxon>Hymenobacteraceae</taxon>
        <taxon>Pontibacter</taxon>
    </lineage>
</organism>
<dbReference type="RefSeq" id="WP_147922923.1">
    <property type="nucleotide sequence ID" value="NZ_VRTY01000070.1"/>
</dbReference>
<evidence type="ECO:0000313" key="2">
    <source>
        <dbReference type="Proteomes" id="UP000321926"/>
    </source>
</evidence>
<dbReference type="EMBL" id="VRTY01000070">
    <property type="protein sequence ID" value="TXK36802.1"/>
    <property type="molecule type" value="Genomic_DNA"/>
</dbReference>
<protein>
    <submittedName>
        <fullName evidence="1">Uncharacterized protein</fullName>
    </submittedName>
</protein>
<dbReference type="OrthoDB" id="9853968at2"/>
<sequence length="184" mass="21351">MATEIYMLNISVVQMITLTSKNVKFVYSSFKERYTAENSNISIFNNYSFTDITGYDQFDATCEVAGKKAIVEYKVRNNASDRYPSVMIEKKKFDFLISQYEETGAIPIYQSFYTDGYALIFDLRKCQDIQVELIPCPKYTANPAAGRTNKYVINLPIERALKKKYTMPDPKEIDQSFYKHFKVC</sequence>
<keyword evidence="2" id="KW-1185">Reference proteome</keyword>
<evidence type="ECO:0000313" key="1">
    <source>
        <dbReference type="EMBL" id="TXK36802.1"/>
    </source>
</evidence>
<dbReference type="Proteomes" id="UP000321926">
    <property type="component" value="Unassembled WGS sequence"/>
</dbReference>
<reference evidence="1 2" key="1">
    <citation type="submission" date="2019-08" db="EMBL/GenBank/DDBJ databases">
        <authorList>
            <person name="Shi S."/>
        </authorList>
    </citation>
    <scope>NUCLEOTIDE SEQUENCE [LARGE SCALE GENOMIC DNA]</scope>
    <source>
        <strain evidence="1 2">GY10130</strain>
    </source>
</reference>
<name>A0A5C8JHC3_9BACT</name>
<gene>
    <name evidence="1" type="ORF">FVR03_16805</name>
</gene>
<accession>A0A5C8JHC3</accession>